<keyword evidence="6" id="KW-0574">Periplasm</keyword>
<keyword evidence="7" id="KW-0378">Hydrolase</keyword>
<dbReference type="CDD" id="cd02696">
    <property type="entry name" value="MurNAc-LAA"/>
    <property type="match status" value="1"/>
</dbReference>
<dbReference type="GO" id="GO:0008745">
    <property type="term" value="F:N-acetylmuramoyl-L-alanine amidase activity"/>
    <property type="evidence" value="ECO:0007669"/>
    <property type="project" value="UniProtKB-EC"/>
</dbReference>
<evidence type="ECO:0000256" key="9">
    <source>
        <dbReference type="ARBA" id="ARBA00074581"/>
    </source>
</evidence>
<keyword evidence="8" id="KW-0961">Cell wall biogenesis/degradation</keyword>
<organism evidence="12">
    <name type="scientific">Leucothrix mucor</name>
    <dbReference type="NCBI Taxonomy" id="45248"/>
    <lineage>
        <taxon>Bacteria</taxon>
        <taxon>Pseudomonadati</taxon>
        <taxon>Pseudomonadota</taxon>
        <taxon>Gammaproteobacteria</taxon>
        <taxon>Thiotrichales</taxon>
        <taxon>Thiotrichaceae</taxon>
        <taxon>Leucothrix</taxon>
    </lineage>
</organism>
<dbReference type="PANTHER" id="PTHR30404">
    <property type="entry name" value="N-ACETYLMURAMOYL-L-ALANINE AMIDASE"/>
    <property type="match status" value="1"/>
</dbReference>
<dbReference type="FunFam" id="3.40.630.40:FF:000001">
    <property type="entry name" value="N-acetylmuramoyl-L-alanine amidase"/>
    <property type="match status" value="1"/>
</dbReference>
<proteinExistence type="inferred from homology"/>
<dbReference type="GO" id="GO:0009253">
    <property type="term" value="P:peptidoglycan catabolic process"/>
    <property type="evidence" value="ECO:0007669"/>
    <property type="project" value="InterPro"/>
</dbReference>
<name>A0A7V2WVN6_LEUMU</name>
<comment type="subcellular location">
    <subcellularLocation>
        <location evidence="2">Periplasm</location>
    </subcellularLocation>
</comment>
<dbReference type="InterPro" id="IPR021731">
    <property type="entry name" value="AMIN_dom"/>
</dbReference>
<evidence type="ECO:0000256" key="1">
    <source>
        <dbReference type="ARBA" id="ARBA00001561"/>
    </source>
</evidence>
<feature type="compositionally biased region" description="Low complexity" evidence="10">
    <location>
        <begin position="159"/>
        <end position="172"/>
    </location>
</feature>
<feature type="domain" description="MurNAc-LAA" evidence="11">
    <location>
        <begin position="253"/>
        <end position="409"/>
    </location>
</feature>
<evidence type="ECO:0000256" key="5">
    <source>
        <dbReference type="ARBA" id="ARBA00022729"/>
    </source>
</evidence>
<dbReference type="SMART" id="SM00646">
    <property type="entry name" value="Ami_3"/>
    <property type="match status" value="1"/>
</dbReference>
<feature type="region of interest" description="Disordered" evidence="10">
    <location>
        <begin position="150"/>
        <end position="189"/>
    </location>
</feature>
<comment type="catalytic activity">
    <reaction evidence="1">
        <text>Hydrolyzes the link between N-acetylmuramoyl residues and L-amino acid residues in certain cell-wall glycopeptides.</text>
        <dbReference type="EC" id="3.5.1.28"/>
    </reaction>
</comment>
<dbReference type="Gene3D" id="3.40.630.40">
    <property type="entry name" value="Zn-dependent exopeptidases"/>
    <property type="match status" value="1"/>
</dbReference>
<sequence length="423" mass="47202">MKMNSSNRKRREFILKLAKTLGCAGATLLSPQLLAKSSESAHLLSIKLKGKERHNKQRLVFEFDGAIKRSVFSLHTPERIVLDLKNTTLKTKLLKPVGNSSLLQGIRHAIRNEHDLRIVFDLSQKADVTTKLRKSRQGYRLEVTLAGDPLAKSSKKTASKSNRNSTKKSIAQKNKKSKLVRKQPTRRSNRFVIAIDPGHGGKDPGAVGRMGTLEKDVVLKIAHRLKKRIDQHGDMKAILTREGDYYVSLRKRMEKARAQGADLFISIHADANPNRSLTGSSVYILSNRGASSEAARWLAKSENSYEAKLGGVTVKRENKILSKLLLDLSQSATIDNSLGLAENVLKELSGVNRLLRKNVESASFVVLKSPDIPSMLVETAFISNAKEESRLKTSHYQHKLANAIFHGIRRYHLAHKKNEAQFA</sequence>
<gene>
    <name evidence="12" type="ORF">ENJ51_11285</name>
</gene>
<evidence type="ECO:0000259" key="11">
    <source>
        <dbReference type="SMART" id="SM00646"/>
    </source>
</evidence>
<evidence type="ECO:0000313" key="12">
    <source>
        <dbReference type="EMBL" id="HFC93381.1"/>
    </source>
</evidence>
<protein>
    <recommendedName>
        <fullName evidence="9">N-acetylmuramoyl-L-alanine amidase AmiC</fullName>
        <ecNumber evidence="4">3.5.1.28</ecNumber>
    </recommendedName>
</protein>
<keyword evidence="5" id="KW-0732">Signal</keyword>
<dbReference type="Proteomes" id="UP000885750">
    <property type="component" value="Unassembled WGS sequence"/>
</dbReference>
<reference evidence="12" key="1">
    <citation type="journal article" date="2020" name="mSystems">
        <title>Genome- and Community-Level Interaction Insights into Carbon Utilization and Element Cycling Functions of Hydrothermarchaeota in Hydrothermal Sediment.</title>
        <authorList>
            <person name="Zhou Z."/>
            <person name="Liu Y."/>
            <person name="Xu W."/>
            <person name="Pan J."/>
            <person name="Luo Z.H."/>
            <person name="Li M."/>
        </authorList>
    </citation>
    <scope>NUCLEOTIDE SEQUENCE [LARGE SCALE GENOMIC DNA]</scope>
    <source>
        <strain evidence="12">HyVt-493</strain>
    </source>
</reference>
<evidence type="ECO:0000256" key="6">
    <source>
        <dbReference type="ARBA" id="ARBA00022764"/>
    </source>
</evidence>
<dbReference type="EMBL" id="DRMS01000424">
    <property type="protein sequence ID" value="HFC93381.1"/>
    <property type="molecule type" value="Genomic_DNA"/>
</dbReference>
<feature type="compositionally biased region" description="Basic residues" evidence="10">
    <location>
        <begin position="173"/>
        <end position="189"/>
    </location>
</feature>
<dbReference type="InterPro" id="IPR050695">
    <property type="entry name" value="N-acetylmuramoyl_amidase_3"/>
</dbReference>
<dbReference type="Pfam" id="PF11741">
    <property type="entry name" value="AMIN"/>
    <property type="match status" value="1"/>
</dbReference>
<dbReference type="InterPro" id="IPR002508">
    <property type="entry name" value="MurNAc-LAA_cat"/>
</dbReference>
<evidence type="ECO:0000256" key="8">
    <source>
        <dbReference type="ARBA" id="ARBA00023316"/>
    </source>
</evidence>
<evidence type="ECO:0000256" key="7">
    <source>
        <dbReference type="ARBA" id="ARBA00022801"/>
    </source>
</evidence>
<comment type="caution">
    <text evidence="12">The sequence shown here is derived from an EMBL/GenBank/DDBJ whole genome shotgun (WGS) entry which is preliminary data.</text>
</comment>
<evidence type="ECO:0000256" key="4">
    <source>
        <dbReference type="ARBA" id="ARBA00011901"/>
    </source>
</evidence>
<dbReference type="GO" id="GO:0071555">
    <property type="term" value="P:cell wall organization"/>
    <property type="evidence" value="ECO:0007669"/>
    <property type="project" value="UniProtKB-KW"/>
</dbReference>
<dbReference type="AlphaFoldDB" id="A0A7V2WVN6"/>
<accession>A0A7V2WVN6</accession>
<dbReference type="Gene3D" id="2.60.40.3500">
    <property type="match status" value="1"/>
</dbReference>
<evidence type="ECO:0000256" key="3">
    <source>
        <dbReference type="ARBA" id="ARBA00010860"/>
    </source>
</evidence>
<dbReference type="SUPFAM" id="SSF53187">
    <property type="entry name" value="Zn-dependent exopeptidases"/>
    <property type="match status" value="1"/>
</dbReference>
<comment type="similarity">
    <text evidence="3">Belongs to the N-acetylmuramoyl-L-alanine amidase 3 family.</text>
</comment>
<evidence type="ECO:0000256" key="10">
    <source>
        <dbReference type="SAM" id="MobiDB-lite"/>
    </source>
</evidence>
<dbReference type="GO" id="GO:0030288">
    <property type="term" value="C:outer membrane-bounded periplasmic space"/>
    <property type="evidence" value="ECO:0007669"/>
    <property type="project" value="TreeGrafter"/>
</dbReference>
<dbReference type="EC" id="3.5.1.28" evidence="4"/>
<dbReference type="Pfam" id="PF01520">
    <property type="entry name" value="Amidase_3"/>
    <property type="match status" value="1"/>
</dbReference>
<dbReference type="PANTHER" id="PTHR30404:SF0">
    <property type="entry name" value="N-ACETYLMURAMOYL-L-ALANINE AMIDASE AMIC"/>
    <property type="match status" value="1"/>
</dbReference>
<evidence type="ECO:0000256" key="2">
    <source>
        <dbReference type="ARBA" id="ARBA00004418"/>
    </source>
</evidence>